<dbReference type="InterPro" id="IPR026992">
    <property type="entry name" value="DIOX_N"/>
</dbReference>
<comment type="function">
    <text evidence="3">2-oxoglutarate-dependent dioxygenase essential for auxin catabolism and maintenance of auxin homeostasis in reproductive organs. Catalyzes the irreversible oxidation of indole-3-acetic acid (IAA) to the biologically inactive 2-oxoindole-3-acetic acid (OxIAA).</text>
</comment>
<dbReference type="InterPro" id="IPR044861">
    <property type="entry name" value="IPNS-like_FE2OG_OXY"/>
</dbReference>
<dbReference type="GO" id="GO:0016491">
    <property type="term" value="F:oxidoreductase activity"/>
    <property type="evidence" value="ECO:0007669"/>
    <property type="project" value="UniProtKB-KW"/>
</dbReference>
<evidence type="ECO:0000256" key="2">
    <source>
        <dbReference type="ARBA" id="ARBA00023004"/>
    </source>
</evidence>
<evidence type="ECO:0000256" key="5">
    <source>
        <dbReference type="ARBA" id="ARBA00076740"/>
    </source>
</evidence>
<gene>
    <name evidence="8" type="ORF">JCGZ_13222</name>
</gene>
<evidence type="ECO:0000313" key="9">
    <source>
        <dbReference type="Proteomes" id="UP000027138"/>
    </source>
</evidence>
<reference evidence="8 9" key="1">
    <citation type="journal article" date="2014" name="PLoS ONE">
        <title>Global Analysis of Gene Expression Profiles in Physic Nut (Jatropha curcas L.) Seedlings Exposed to Salt Stress.</title>
        <authorList>
            <person name="Zhang L."/>
            <person name="Zhang C."/>
            <person name="Wu P."/>
            <person name="Chen Y."/>
            <person name="Li M."/>
            <person name="Jiang H."/>
            <person name="Wu G."/>
        </authorList>
    </citation>
    <scope>NUCLEOTIDE SEQUENCE [LARGE SCALE GENOMIC DNA]</scope>
    <source>
        <strain evidence="9">cv. GZQX0401</strain>
        <tissue evidence="8">Young leaves</tissue>
    </source>
</reference>
<keyword evidence="1 6" id="KW-0479">Metal-binding</keyword>
<evidence type="ECO:0000259" key="7">
    <source>
        <dbReference type="PROSITE" id="PS51471"/>
    </source>
</evidence>
<comment type="similarity">
    <text evidence="6">Belongs to the iron/ascorbate-dependent oxidoreductase family.</text>
</comment>
<dbReference type="Gene3D" id="2.60.120.330">
    <property type="entry name" value="B-lactam Antibiotic, Isopenicillin N Synthase, Chain"/>
    <property type="match status" value="1"/>
</dbReference>
<evidence type="ECO:0000256" key="6">
    <source>
        <dbReference type="RuleBase" id="RU003682"/>
    </source>
</evidence>
<keyword evidence="2 6" id="KW-0408">Iron</keyword>
<dbReference type="Proteomes" id="UP000027138">
    <property type="component" value="Unassembled WGS sequence"/>
</dbReference>
<dbReference type="InterPro" id="IPR050231">
    <property type="entry name" value="Iron_ascorbate_oxido_reductase"/>
</dbReference>
<proteinExistence type="inferred from homology"/>
<dbReference type="EMBL" id="KK914582">
    <property type="protein sequence ID" value="KDP32297.1"/>
    <property type="molecule type" value="Genomic_DNA"/>
</dbReference>
<keyword evidence="6" id="KW-0560">Oxidoreductase</keyword>
<dbReference type="InterPro" id="IPR005123">
    <property type="entry name" value="Oxoglu/Fe-dep_dioxygenase_dom"/>
</dbReference>
<evidence type="ECO:0000256" key="3">
    <source>
        <dbReference type="ARBA" id="ARBA00054658"/>
    </source>
</evidence>
<evidence type="ECO:0000313" key="8">
    <source>
        <dbReference type="EMBL" id="KDP32297.1"/>
    </source>
</evidence>
<evidence type="ECO:0000256" key="1">
    <source>
        <dbReference type="ARBA" id="ARBA00022723"/>
    </source>
</evidence>
<dbReference type="PROSITE" id="PS51471">
    <property type="entry name" value="FE2OG_OXY"/>
    <property type="match status" value="1"/>
</dbReference>
<organism evidence="8 9">
    <name type="scientific">Jatropha curcas</name>
    <name type="common">Barbados nut</name>
    <dbReference type="NCBI Taxonomy" id="180498"/>
    <lineage>
        <taxon>Eukaryota</taxon>
        <taxon>Viridiplantae</taxon>
        <taxon>Streptophyta</taxon>
        <taxon>Embryophyta</taxon>
        <taxon>Tracheophyta</taxon>
        <taxon>Spermatophyta</taxon>
        <taxon>Magnoliopsida</taxon>
        <taxon>eudicotyledons</taxon>
        <taxon>Gunneridae</taxon>
        <taxon>Pentapetalae</taxon>
        <taxon>rosids</taxon>
        <taxon>fabids</taxon>
        <taxon>Malpighiales</taxon>
        <taxon>Euphorbiaceae</taxon>
        <taxon>Crotonoideae</taxon>
        <taxon>Jatropheae</taxon>
        <taxon>Jatropha</taxon>
    </lineage>
</organism>
<feature type="domain" description="Fe2OG dioxygenase" evidence="7">
    <location>
        <begin position="164"/>
        <end position="265"/>
    </location>
</feature>
<dbReference type="GO" id="GO:0046872">
    <property type="term" value="F:metal ion binding"/>
    <property type="evidence" value="ECO:0007669"/>
    <property type="project" value="UniProtKB-KW"/>
</dbReference>
<evidence type="ECO:0000256" key="4">
    <source>
        <dbReference type="ARBA" id="ARBA00074102"/>
    </source>
</evidence>
<sequence>MAMASQNQVPIINLSRTSLHCVRGEQEWHNLCKRVREACETFGCFEVVYDQISLQLRDETFEMVRQVFSLPSETKKKNFNPKPYHGYAGGYPVIPLYESLGIEDVTNYDSLRSFTELLWPHGHHQFSQTISSTLKPVEELCKIIQKMIIDSYGLKEKLGLIMETKTLLRMMKYKAPPSGEYMDGLKAHTDKPMCTLLFEDQVSGLEIETKDGQWIQLSPSTTNSFFFIVGDPLMAWSNGKLHAVKHRVMMKGDKDRHSFGAFAVPVEGTIIKPPKELVDGNQPQLLKEFDYMDFIIFSYSKEGMTIESAKQMFAFAGNN</sequence>
<accession>A0A067K882</accession>
<dbReference type="Pfam" id="PF03171">
    <property type="entry name" value="2OG-FeII_Oxy"/>
    <property type="match status" value="1"/>
</dbReference>
<name>A0A067K882_JATCU</name>
<dbReference type="OrthoDB" id="288590at2759"/>
<dbReference type="SUPFAM" id="SSF51197">
    <property type="entry name" value="Clavaminate synthase-like"/>
    <property type="match status" value="1"/>
</dbReference>
<dbReference type="FunFam" id="2.60.120.330:FF:000017">
    <property type="entry name" value="2-oxoglutarate-dependent dioxygenase DAO"/>
    <property type="match status" value="1"/>
</dbReference>
<dbReference type="Pfam" id="PF14226">
    <property type="entry name" value="DIOX_N"/>
    <property type="match status" value="1"/>
</dbReference>
<dbReference type="AlphaFoldDB" id="A0A067K882"/>
<dbReference type="InterPro" id="IPR027443">
    <property type="entry name" value="IPNS-like_sf"/>
</dbReference>
<dbReference type="STRING" id="180498.A0A067K882"/>
<protein>
    <recommendedName>
        <fullName evidence="4">2-oxoglutarate-dependent dioxygenase DAO</fullName>
    </recommendedName>
    <alternativeName>
        <fullName evidence="5">Protein DIOXYGENASE FOR AUXIN OXIDATION</fullName>
    </alternativeName>
</protein>
<dbReference type="PANTHER" id="PTHR47990">
    <property type="entry name" value="2-OXOGLUTARATE (2OG) AND FE(II)-DEPENDENT OXYGENASE SUPERFAMILY PROTEIN-RELATED"/>
    <property type="match status" value="1"/>
</dbReference>
<keyword evidence="9" id="KW-1185">Reference proteome</keyword>